<feature type="transmembrane region" description="Helical" evidence="1">
    <location>
        <begin position="39"/>
        <end position="60"/>
    </location>
</feature>
<protein>
    <recommendedName>
        <fullName evidence="4">Holin-X, holin superfamily III</fullName>
    </recommendedName>
</protein>
<dbReference type="RefSeq" id="WP_307689406.1">
    <property type="nucleotide sequence ID" value="NZ_JAUSRO010000005.1"/>
</dbReference>
<sequence length="179" mass="19255">MTSFVHVEQPLAHPGVVRAEAFVDHLNAARHNVDGTRGLAALLLAAIVSALLVVADRFVANEGGLLGVWAVMWVVAFIAIAFFSGTARNLAARTVAGVQAYAARRDAARADERFLAYAKLDARIMQDLQAATTRHEATDVAAPVVAKQSALDLVARRSADVQAPTLYEAMRRVNLGKYY</sequence>
<dbReference type="EMBL" id="JAUSRO010000005">
    <property type="protein sequence ID" value="MDP9899589.1"/>
    <property type="molecule type" value="Genomic_DNA"/>
</dbReference>
<dbReference type="Proteomes" id="UP001226867">
    <property type="component" value="Unassembled WGS sequence"/>
</dbReference>
<keyword evidence="1" id="KW-0472">Membrane</keyword>
<keyword evidence="3" id="KW-1185">Reference proteome</keyword>
<evidence type="ECO:0008006" key="4">
    <source>
        <dbReference type="Google" id="ProtNLM"/>
    </source>
</evidence>
<keyword evidence="1" id="KW-1133">Transmembrane helix</keyword>
<gene>
    <name evidence="2" type="ORF">J2W36_001840</name>
</gene>
<comment type="caution">
    <text evidence="2">The sequence shown here is derived from an EMBL/GenBank/DDBJ whole genome shotgun (WGS) entry which is preliminary data.</text>
</comment>
<evidence type="ECO:0000313" key="3">
    <source>
        <dbReference type="Proteomes" id="UP001226867"/>
    </source>
</evidence>
<evidence type="ECO:0000313" key="2">
    <source>
        <dbReference type="EMBL" id="MDP9899589.1"/>
    </source>
</evidence>
<organism evidence="2 3">
    <name type="scientific">Variovorax ginsengisoli</name>
    <dbReference type="NCBI Taxonomy" id="363844"/>
    <lineage>
        <taxon>Bacteria</taxon>
        <taxon>Pseudomonadati</taxon>
        <taxon>Pseudomonadota</taxon>
        <taxon>Betaproteobacteria</taxon>
        <taxon>Burkholderiales</taxon>
        <taxon>Comamonadaceae</taxon>
        <taxon>Variovorax</taxon>
    </lineage>
</organism>
<keyword evidence="1" id="KW-0812">Transmembrane</keyword>
<reference evidence="2 3" key="1">
    <citation type="submission" date="2023-07" db="EMBL/GenBank/DDBJ databases">
        <title>Sorghum-associated microbial communities from plants grown in Nebraska, USA.</title>
        <authorList>
            <person name="Schachtman D."/>
        </authorList>
    </citation>
    <scope>NUCLEOTIDE SEQUENCE [LARGE SCALE GENOMIC DNA]</scope>
    <source>
        <strain evidence="2 3">DS1607</strain>
    </source>
</reference>
<evidence type="ECO:0000256" key="1">
    <source>
        <dbReference type="SAM" id="Phobius"/>
    </source>
</evidence>
<proteinExistence type="predicted"/>
<name>A0ABT9S5F5_9BURK</name>
<accession>A0ABT9S5F5</accession>
<feature type="transmembrane region" description="Helical" evidence="1">
    <location>
        <begin position="66"/>
        <end position="83"/>
    </location>
</feature>